<feature type="active site" description="Proton acceptor" evidence="6">
    <location>
        <position position="280"/>
    </location>
</feature>
<dbReference type="EMBL" id="JAKIKU010000010">
    <property type="protein sequence ID" value="MCL1046996.1"/>
    <property type="molecule type" value="Genomic_DNA"/>
</dbReference>
<evidence type="ECO:0000256" key="4">
    <source>
        <dbReference type="ARBA" id="ARBA00023098"/>
    </source>
</evidence>
<evidence type="ECO:0000256" key="2">
    <source>
        <dbReference type="ARBA" id="ARBA00022801"/>
    </source>
</evidence>
<accession>A0ABT0KT09</accession>
<dbReference type="Pfam" id="PF01103">
    <property type="entry name" value="Omp85"/>
    <property type="match status" value="1"/>
</dbReference>
<dbReference type="InterPro" id="IPR000184">
    <property type="entry name" value="Bac_surfAg_D15"/>
</dbReference>
<comment type="subcellular location">
    <subcellularLocation>
        <location evidence="1">Membrane</location>
    </subcellularLocation>
</comment>
<keyword evidence="2 6" id="KW-0378">Hydrolase</keyword>
<feature type="short sequence motif" description="DGA/G" evidence="6">
    <location>
        <begin position="280"/>
        <end position="282"/>
    </location>
</feature>
<keyword evidence="9" id="KW-1185">Reference proteome</keyword>
<proteinExistence type="predicted"/>
<dbReference type="PANTHER" id="PTHR14226">
    <property type="entry name" value="NEUROPATHY TARGET ESTERASE/SWISS CHEESE D.MELANOGASTER"/>
    <property type="match status" value="1"/>
</dbReference>
<dbReference type="Gene3D" id="3.40.1090.10">
    <property type="entry name" value="Cytosolic phospholipase A2 catalytic domain"/>
    <property type="match status" value="2"/>
</dbReference>
<dbReference type="RefSeq" id="WP_248956527.1">
    <property type="nucleotide sequence ID" value="NZ_JAKIKU010000010.1"/>
</dbReference>
<dbReference type="Proteomes" id="UP001202134">
    <property type="component" value="Unassembled WGS sequence"/>
</dbReference>
<feature type="short sequence motif" description="GXSXG" evidence="6">
    <location>
        <begin position="132"/>
        <end position="136"/>
    </location>
</feature>
<feature type="active site" description="Nucleophile" evidence="6">
    <location>
        <position position="134"/>
    </location>
</feature>
<gene>
    <name evidence="8" type="ORF">L2737_16985</name>
</gene>
<evidence type="ECO:0000256" key="1">
    <source>
        <dbReference type="ARBA" id="ARBA00004370"/>
    </source>
</evidence>
<dbReference type="PROSITE" id="PS51635">
    <property type="entry name" value="PNPLA"/>
    <property type="match status" value="1"/>
</dbReference>
<keyword evidence="3 6" id="KW-0442">Lipid degradation</keyword>
<evidence type="ECO:0000256" key="3">
    <source>
        <dbReference type="ARBA" id="ARBA00022963"/>
    </source>
</evidence>
<organism evidence="8 9">
    <name type="scientific">Shewanella electrodiphila</name>
    <dbReference type="NCBI Taxonomy" id="934143"/>
    <lineage>
        <taxon>Bacteria</taxon>
        <taxon>Pseudomonadati</taxon>
        <taxon>Pseudomonadota</taxon>
        <taxon>Gammaproteobacteria</taxon>
        <taxon>Alteromonadales</taxon>
        <taxon>Shewanellaceae</taxon>
        <taxon>Shewanella</taxon>
    </lineage>
</organism>
<evidence type="ECO:0000313" key="9">
    <source>
        <dbReference type="Proteomes" id="UP001202134"/>
    </source>
</evidence>
<evidence type="ECO:0000256" key="6">
    <source>
        <dbReference type="PROSITE-ProRule" id="PRU01161"/>
    </source>
</evidence>
<evidence type="ECO:0000259" key="7">
    <source>
        <dbReference type="PROSITE" id="PS51635"/>
    </source>
</evidence>
<sequence length="817" mass="91070">MKHNIWLLQTWLLQIWPQKVWKQKAKAQKLMVRFTICLITLCGFSPTLVYAQSDVLASKSELTNVAPQWVEAPLLETAIPQKDVDSSHIEVDKSPRLKVGLALSGGGAKGAAHVGVLRYLEENQIAVDYIAGTSIGAYVGGLYALGYSADDIEEIMLNLDWTSGFDDAVPRKALNYHDKQDFDRFNLPFEFGSLDGEILMPQGVLRGQTMGNLYIRSAGLVPKQDSFDNLAIPFKAIATDISSGNAVVLESGNLLKALQASASVPGILQPVEIAGMYLVDGGMVSNMPADTVRKMGADVVIAIDIGAELAPKTELKDSFSILGQLSTIMTRANAVQQIENLQPQDILIRPDISLLDTTDFSSMPLGFSNGEQAAIEHQQQLLSLQATPEYYQQYQSQRLAYKQSLLSFQQQSIHQITMVNNSMVDNKQIESAFAVKEGDRPEAEDIVAAIDRVYALNEFERVEVETVRDDDNNKQLVLNAQQKSWGPNFFDIGFSWEEDFGEVSDLKLDLMYTMNNVADTRAQLRFELTSGREKLLAAEYRLPLDALDTYYWKTRYQFSQEEQLYYWDNERGLSTDNSAHHVSTAIGINLINDMIFELGFSAEKGNIETDSVFNLDIDYDTYSSFALLSYDSLDSYSFPREGTLLYLRGAYNKDNLAPVVVPILGEMLDDTELFNYEFVFKHAQSYRQHTLISKVNLSGTDSNQVSLIHTHKLGGFLNLSGLHKDALVGSQLAYGSLVYQYRIDWHGFGGKAIPVYLGVSAEMGNVWQYKSERDLGDLIYASSIFVGTETEFGPAVLGVGINDLRHKTVYLTLGKIF</sequence>
<feature type="domain" description="PNPLA" evidence="7">
    <location>
        <begin position="101"/>
        <end position="293"/>
    </location>
</feature>
<dbReference type="Pfam" id="PF01734">
    <property type="entry name" value="Patatin"/>
    <property type="match status" value="1"/>
</dbReference>
<keyword evidence="5" id="KW-0472">Membrane</keyword>
<dbReference type="Gene3D" id="3.10.20.310">
    <property type="entry name" value="membrane protein fhac"/>
    <property type="match status" value="1"/>
</dbReference>
<dbReference type="InterPro" id="IPR016035">
    <property type="entry name" value="Acyl_Trfase/lysoPLipase"/>
</dbReference>
<dbReference type="PANTHER" id="PTHR14226:SF29">
    <property type="entry name" value="NEUROPATHY TARGET ESTERASE SWS"/>
    <property type="match status" value="1"/>
</dbReference>
<dbReference type="Gene3D" id="2.40.160.50">
    <property type="entry name" value="membrane protein fhac: a member of the omp85/tpsb transporter family"/>
    <property type="match status" value="1"/>
</dbReference>
<feature type="short sequence motif" description="GXGXXG" evidence="6">
    <location>
        <begin position="105"/>
        <end position="110"/>
    </location>
</feature>
<name>A0ABT0KT09_9GAMM</name>
<evidence type="ECO:0000313" key="8">
    <source>
        <dbReference type="EMBL" id="MCL1046996.1"/>
    </source>
</evidence>
<dbReference type="InterPro" id="IPR002641">
    <property type="entry name" value="PNPLA_dom"/>
</dbReference>
<dbReference type="CDD" id="cd07205">
    <property type="entry name" value="Pat_PNPLA6_PNPLA7_NTE1_like"/>
    <property type="match status" value="1"/>
</dbReference>
<dbReference type="InterPro" id="IPR050301">
    <property type="entry name" value="NTE"/>
</dbReference>
<reference evidence="8 9" key="1">
    <citation type="submission" date="2022-01" db="EMBL/GenBank/DDBJ databases">
        <title>Whole genome-based taxonomy of the Shewanellaceae.</title>
        <authorList>
            <person name="Martin-Rodriguez A.J."/>
        </authorList>
    </citation>
    <scope>NUCLEOTIDE SEQUENCE [LARGE SCALE GENOMIC DNA]</scope>
    <source>
        <strain evidence="8 9">DSM 24955</strain>
    </source>
</reference>
<keyword evidence="4 6" id="KW-0443">Lipid metabolism</keyword>
<comment type="caution">
    <text evidence="8">The sequence shown here is derived from an EMBL/GenBank/DDBJ whole genome shotgun (WGS) entry which is preliminary data.</text>
</comment>
<evidence type="ECO:0000256" key="5">
    <source>
        <dbReference type="ARBA" id="ARBA00023136"/>
    </source>
</evidence>
<dbReference type="SUPFAM" id="SSF52151">
    <property type="entry name" value="FabD/lysophospholipase-like"/>
    <property type="match status" value="1"/>
</dbReference>
<protein>
    <submittedName>
        <fullName evidence="8">Patatin-like phospholipase family protein</fullName>
    </submittedName>
</protein>